<dbReference type="AlphaFoldDB" id="A0AAD4S6K2"/>
<proteinExistence type="predicted"/>
<organism evidence="1 2">
    <name type="scientific">Papaver atlanticum</name>
    <dbReference type="NCBI Taxonomy" id="357466"/>
    <lineage>
        <taxon>Eukaryota</taxon>
        <taxon>Viridiplantae</taxon>
        <taxon>Streptophyta</taxon>
        <taxon>Embryophyta</taxon>
        <taxon>Tracheophyta</taxon>
        <taxon>Spermatophyta</taxon>
        <taxon>Magnoliopsida</taxon>
        <taxon>Ranunculales</taxon>
        <taxon>Papaveraceae</taxon>
        <taxon>Papaveroideae</taxon>
        <taxon>Papaver</taxon>
    </lineage>
</organism>
<sequence length="78" mass="9241">MMKLLQLSSFEKNLSRNCTYKTAAPDHRRVKEKSLSFKRSTIFLRKHWGSGRNAVLQRTKRLSWGWFLQTIIEGNLED</sequence>
<reference evidence="1" key="1">
    <citation type="submission" date="2022-04" db="EMBL/GenBank/DDBJ databases">
        <title>A functionally conserved STORR gene fusion in Papaver species that diverged 16.8 million years ago.</title>
        <authorList>
            <person name="Catania T."/>
        </authorList>
    </citation>
    <scope>NUCLEOTIDE SEQUENCE</scope>
    <source>
        <strain evidence="1">S-188037</strain>
    </source>
</reference>
<gene>
    <name evidence="1" type="ORF">MKW98_031428</name>
</gene>
<accession>A0AAD4S6K2</accession>
<evidence type="ECO:0000313" key="1">
    <source>
        <dbReference type="EMBL" id="KAI3863836.1"/>
    </source>
</evidence>
<comment type="caution">
    <text evidence="1">The sequence shown here is derived from an EMBL/GenBank/DDBJ whole genome shotgun (WGS) entry which is preliminary data.</text>
</comment>
<evidence type="ECO:0000313" key="2">
    <source>
        <dbReference type="Proteomes" id="UP001202328"/>
    </source>
</evidence>
<name>A0AAD4S6K2_9MAGN</name>
<dbReference type="Proteomes" id="UP001202328">
    <property type="component" value="Unassembled WGS sequence"/>
</dbReference>
<dbReference type="EMBL" id="JAJJMB010014022">
    <property type="protein sequence ID" value="KAI3863836.1"/>
    <property type="molecule type" value="Genomic_DNA"/>
</dbReference>
<protein>
    <submittedName>
        <fullName evidence="1">Uncharacterized protein</fullName>
    </submittedName>
</protein>
<keyword evidence="2" id="KW-1185">Reference proteome</keyword>